<dbReference type="GO" id="GO:0005524">
    <property type="term" value="F:ATP binding"/>
    <property type="evidence" value="ECO:0007669"/>
    <property type="project" value="InterPro"/>
</dbReference>
<dbReference type="Proteomes" id="UP001085076">
    <property type="component" value="Miscellaneous, Linkage group lg03"/>
</dbReference>
<feature type="domain" description="Helicase ATP-binding" evidence="9">
    <location>
        <begin position="470"/>
        <end position="661"/>
    </location>
</feature>
<accession>A0A9D5CSU4</accession>
<dbReference type="PANTHER" id="PTHR45865:SF1">
    <property type="entry name" value="E3 UBIQUITIN-PROTEIN LIGASE SHPRH"/>
    <property type="match status" value="1"/>
</dbReference>
<dbReference type="SMART" id="SM00487">
    <property type="entry name" value="DEXDc"/>
    <property type="match status" value="1"/>
</dbReference>
<evidence type="ECO:0000256" key="6">
    <source>
        <dbReference type="PROSITE-ProRule" id="PRU00175"/>
    </source>
</evidence>
<evidence type="ECO:0000259" key="8">
    <source>
        <dbReference type="PROSITE" id="PS50089"/>
    </source>
</evidence>
<dbReference type="OrthoDB" id="423559at2759"/>
<dbReference type="Gene3D" id="3.30.40.10">
    <property type="entry name" value="Zinc/RING finger domain, C3HC4 (zinc finger)"/>
    <property type="match status" value="2"/>
</dbReference>
<reference evidence="11" key="1">
    <citation type="submission" date="2021-03" db="EMBL/GenBank/DDBJ databases">
        <authorList>
            <person name="Li Z."/>
            <person name="Yang C."/>
        </authorList>
    </citation>
    <scope>NUCLEOTIDE SEQUENCE</scope>
    <source>
        <strain evidence="11">Dzin_1.0</strain>
        <tissue evidence="11">Leaf</tissue>
    </source>
</reference>
<dbReference type="InterPro" id="IPR052583">
    <property type="entry name" value="ATP-helicase/E3_Ub-Ligase"/>
</dbReference>
<keyword evidence="12" id="KW-1185">Reference proteome</keyword>
<feature type="region of interest" description="Disordered" evidence="7">
    <location>
        <begin position="929"/>
        <end position="948"/>
    </location>
</feature>
<dbReference type="InterPro" id="IPR001965">
    <property type="entry name" value="Znf_PHD"/>
</dbReference>
<feature type="domain" description="Helicase C-terminal" evidence="10">
    <location>
        <begin position="1470"/>
        <end position="1642"/>
    </location>
</feature>
<dbReference type="SUPFAM" id="SSF57903">
    <property type="entry name" value="FYVE/PHD zinc finger"/>
    <property type="match status" value="1"/>
</dbReference>
<dbReference type="Pfam" id="PF21324">
    <property type="entry name" value="SHPRH_helical-2nd"/>
    <property type="match status" value="1"/>
</dbReference>
<reference evidence="11" key="2">
    <citation type="journal article" date="2022" name="Hortic Res">
        <title>The genome of Dioscorea zingiberensis sheds light on the biosynthesis, origin and evolution of the medicinally important diosgenin saponins.</title>
        <authorList>
            <person name="Li Y."/>
            <person name="Tan C."/>
            <person name="Li Z."/>
            <person name="Guo J."/>
            <person name="Li S."/>
            <person name="Chen X."/>
            <person name="Wang C."/>
            <person name="Dai X."/>
            <person name="Yang H."/>
            <person name="Song W."/>
            <person name="Hou L."/>
            <person name="Xu J."/>
            <person name="Tong Z."/>
            <person name="Xu A."/>
            <person name="Yuan X."/>
            <person name="Wang W."/>
            <person name="Yang Q."/>
            <person name="Chen L."/>
            <person name="Sun Z."/>
            <person name="Wang K."/>
            <person name="Pan B."/>
            <person name="Chen J."/>
            <person name="Bao Y."/>
            <person name="Liu F."/>
            <person name="Qi X."/>
            <person name="Gang D.R."/>
            <person name="Wen J."/>
            <person name="Li J."/>
        </authorList>
    </citation>
    <scope>NUCLEOTIDE SEQUENCE</scope>
    <source>
        <strain evidence="11">Dzin_1.0</strain>
    </source>
</reference>
<feature type="region of interest" description="Disordered" evidence="7">
    <location>
        <begin position="1658"/>
        <end position="1677"/>
    </location>
</feature>
<dbReference type="InterPro" id="IPR048695">
    <property type="entry name" value="SHPRH_helical_2nd"/>
</dbReference>
<dbReference type="InterPro" id="IPR027417">
    <property type="entry name" value="P-loop_NTPase"/>
</dbReference>
<dbReference type="SUPFAM" id="SSF52540">
    <property type="entry name" value="P-loop containing nucleoside triphosphate hydrolases"/>
    <property type="match status" value="2"/>
</dbReference>
<dbReference type="Gene3D" id="3.40.50.10810">
    <property type="entry name" value="Tandem AAA-ATPase domain"/>
    <property type="match status" value="2"/>
</dbReference>
<keyword evidence="2" id="KW-0479">Metal-binding</keyword>
<dbReference type="Pfam" id="PF00271">
    <property type="entry name" value="Helicase_C"/>
    <property type="match status" value="1"/>
</dbReference>
<sequence length="1706" mass="192553">MGRAKSRPVRSGGILSEVVIPDSTNLDGKLKNDGRLEAVNENDSVKSLESEQPFYIDINRSHRDLDEHFDIAEIILNDVRFSEGVLDNRLSEEEKIDLDFSLQFKLHGVHESSFRLGHWPVLSADSIFLECVVLDNSALVGGSKSKVLLSGVFDGPDEGVSGLVHLVSQKFLTLRLVSEVGKLVDVFRVRVEILRSAFDACESLLETVRQPWRKSMINVMSWLRPEVTTSEAIYGITLSKEEQAHIDVETTDDSSKNNSGFDAAVFYEAIKPSKEEPVLEDRLPDLLPQLRPYQLRAAYWMLQQEKRASETSGENELFAPFSVPVVFLERHSRMFYNPFNGNVSLNPELSKSCISGGILADEMGLGKTVELLACIFAHQMPSLKGGIIPSSNGSQDSVSQLKRPKRDRVECICGAATESSKYKGLWVQCDVCDAWQHADCVGYTPKKKHSVSQEVHNLEGDKKISSLNSMRRKNKKEAPIIEMDGNYTCTLCSELIEAANSNISTGATLIVCPAPILAQWYSEIMRHTRSGSLKISIYDGAKNVASSVTLRTDMSELAAADIVLTTYDVLREDLSHDSDRHYGDRRFMRFKKKYPISPTMLTRINWWRLCLDEAQMVESNTSSVTEMAMRINAQNRWCITGTPIQRRLDDIFGLLRFLRANPFDVYRWWAEVIRDPYERRDVFAMKFVHRTFKQIMWRSSKIHVADELQLPPQEERVSWLTLSPIEEHFYQKQHQSIVVYARGIIRSFKNDICKRRCTTGTFASFDDVVLSRDEVSRLLFPLLKLRQACCHPQVGCSGLCSLQSSPLTMDEILEVLIGKAKTEGEEALRRIVVALNGLAAIAIIEGVNKQAELLYRESLALADEHSNDFRLDPLLSLHVHHNLAELLPFVSESIQQCSHVCVHPSEDHDEKKRKIPSSGKFEQYYVKRRKMRPGKKQSSTSIDDSYPDYSKQPNCAENLPAQVTDGDLGAKIDAQCQMSTRCFSDTCLKKACEDIKQKYLSVFTSKLSMARKDFRSSHLQVCNLSEECNDQTMIWWLNALNLIEQKGFSDDLLRKIDQAVPRAFNNSKSVKVSSKFRNITGLKCTIQTGLAFLEESRQALIERLMEIDRAMENPKDDDIERLRDCPMCNSGNGSLCRHCELHELFQVYEARLFQIREDNGAVYTSVERALDLQKQKSELDRFFREKKTSIESNTGDEKNKQRHVKAKVQITRAASELEITLGVIKSYIKSKLGRQGLASARKHLLLFQAMRREFSQARSLSLAQAQILGAHDEIKWATSRLRLKVTEDEPAAINVLSREELIPSSTQFTSDKFLALSSLTRIRGQLRYLKGLIQSKQKAEQENCNLVSDPNDQNNLASTSAKKGEYLAEIDDEELCPICHEDLNNQKMVFECGHVICCKCCLKLTDQGVVHYLRPRQKWIMCPTCRQQTAVGNIAFVQEKQRKRIDLLKFRDLPECSITVQGSYSTKIEAITRRILFIKSTNQDAKIIVFSSWNDVLDVLEHSLDANGITHVRMKGGRQSSVALTKFKGQVNNAGRGGKKSDQSSRKQSIQVLLMLFRHGANGLNLLEAEHVILIEPLLNPAAEAQAISRVHRIGQVNKTFVHRFIVKNSVEENIYNLNKSRETALNVASMSKLEEDQPALTLKDVQSLFSADMSSGVLQDGNSSSTSTTGSGSTLLPPAVAAGLAAERRRMEMEGRLPSIGNIRN</sequence>
<dbReference type="CDD" id="cd18793">
    <property type="entry name" value="SF2_C_SNF"/>
    <property type="match status" value="1"/>
</dbReference>
<dbReference type="InterPro" id="IPR000330">
    <property type="entry name" value="SNF2_N"/>
</dbReference>
<dbReference type="InterPro" id="IPR001650">
    <property type="entry name" value="Helicase_C-like"/>
</dbReference>
<dbReference type="PROSITE" id="PS51192">
    <property type="entry name" value="HELICASE_ATP_BIND_1"/>
    <property type="match status" value="1"/>
</dbReference>
<dbReference type="SUPFAM" id="SSF57850">
    <property type="entry name" value="RING/U-box"/>
    <property type="match status" value="1"/>
</dbReference>
<evidence type="ECO:0000256" key="3">
    <source>
        <dbReference type="ARBA" id="ARBA00022771"/>
    </source>
</evidence>
<dbReference type="CDD" id="cd15517">
    <property type="entry name" value="PHD_TCF19_like"/>
    <property type="match status" value="1"/>
</dbReference>
<evidence type="ECO:0000256" key="7">
    <source>
        <dbReference type="SAM" id="MobiDB-lite"/>
    </source>
</evidence>
<name>A0A9D5CSU4_9LILI</name>
<dbReference type="GO" id="GO:0008270">
    <property type="term" value="F:zinc ion binding"/>
    <property type="evidence" value="ECO:0007669"/>
    <property type="project" value="UniProtKB-KW"/>
</dbReference>
<evidence type="ECO:0008006" key="13">
    <source>
        <dbReference type="Google" id="ProtNLM"/>
    </source>
</evidence>
<keyword evidence="4" id="KW-0378">Hydrolase</keyword>
<dbReference type="SMART" id="SM00184">
    <property type="entry name" value="RING"/>
    <property type="match status" value="1"/>
</dbReference>
<evidence type="ECO:0000256" key="1">
    <source>
        <dbReference type="ARBA" id="ARBA00008438"/>
    </source>
</evidence>
<dbReference type="SMART" id="SM00249">
    <property type="entry name" value="PHD"/>
    <property type="match status" value="1"/>
</dbReference>
<dbReference type="PROSITE" id="PS51194">
    <property type="entry name" value="HELICASE_CTER"/>
    <property type="match status" value="1"/>
</dbReference>
<evidence type="ECO:0000259" key="10">
    <source>
        <dbReference type="PROSITE" id="PS51194"/>
    </source>
</evidence>
<proteinExistence type="inferred from homology"/>
<dbReference type="EMBL" id="JAGGNH010000003">
    <property type="protein sequence ID" value="KAJ0979190.1"/>
    <property type="molecule type" value="Genomic_DNA"/>
</dbReference>
<dbReference type="InterPro" id="IPR011011">
    <property type="entry name" value="Znf_FYVE_PHD"/>
</dbReference>
<feature type="compositionally biased region" description="Low complexity" evidence="7">
    <location>
        <begin position="1664"/>
        <end position="1677"/>
    </location>
</feature>
<dbReference type="PROSITE" id="PS50089">
    <property type="entry name" value="ZF_RING_2"/>
    <property type="match status" value="1"/>
</dbReference>
<dbReference type="CDD" id="cd18070">
    <property type="entry name" value="DEXQc_SHPRH"/>
    <property type="match status" value="1"/>
</dbReference>
<dbReference type="InterPro" id="IPR019787">
    <property type="entry name" value="Znf_PHD-finger"/>
</dbReference>
<dbReference type="Pfam" id="PF21325">
    <property type="entry name" value="SHPRH_helical-1st"/>
    <property type="match status" value="1"/>
</dbReference>
<keyword evidence="3 6" id="KW-0863">Zinc-finger</keyword>
<organism evidence="11 12">
    <name type="scientific">Dioscorea zingiberensis</name>
    <dbReference type="NCBI Taxonomy" id="325984"/>
    <lineage>
        <taxon>Eukaryota</taxon>
        <taxon>Viridiplantae</taxon>
        <taxon>Streptophyta</taxon>
        <taxon>Embryophyta</taxon>
        <taxon>Tracheophyta</taxon>
        <taxon>Spermatophyta</taxon>
        <taxon>Magnoliopsida</taxon>
        <taxon>Liliopsida</taxon>
        <taxon>Dioscoreales</taxon>
        <taxon>Dioscoreaceae</taxon>
        <taxon>Dioscorea</taxon>
    </lineage>
</organism>
<gene>
    <name evidence="11" type="ORF">J5N97_014664</name>
</gene>
<dbReference type="Pfam" id="PF00628">
    <property type="entry name" value="PHD"/>
    <property type="match status" value="1"/>
</dbReference>
<comment type="similarity">
    <text evidence="1">Belongs to the SNF2/RAD54 helicase family. RAD16 subfamily.</text>
</comment>
<evidence type="ECO:0000256" key="5">
    <source>
        <dbReference type="ARBA" id="ARBA00022833"/>
    </source>
</evidence>
<keyword evidence="5" id="KW-0862">Zinc</keyword>
<dbReference type="InterPro" id="IPR049730">
    <property type="entry name" value="SNF2/RAD54-like_C"/>
</dbReference>
<evidence type="ECO:0000256" key="2">
    <source>
        <dbReference type="ARBA" id="ARBA00022723"/>
    </source>
</evidence>
<evidence type="ECO:0000259" key="9">
    <source>
        <dbReference type="PROSITE" id="PS51192"/>
    </source>
</evidence>
<dbReference type="GO" id="GO:0016787">
    <property type="term" value="F:hydrolase activity"/>
    <property type="evidence" value="ECO:0007669"/>
    <property type="project" value="UniProtKB-KW"/>
</dbReference>
<dbReference type="InterPro" id="IPR001841">
    <property type="entry name" value="Znf_RING"/>
</dbReference>
<comment type="caution">
    <text evidence="11">The sequence shown here is derived from an EMBL/GenBank/DDBJ whole genome shotgun (WGS) entry which is preliminary data.</text>
</comment>
<dbReference type="InterPro" id="IPR014001">
    <property type="entry name" value="Helicase_ATP-bd"/>
</dbReference>
<dbReference type="InterPro" id="IPR013083">
    <property type="entry name" value="Znf_RING/FYVE/PHD"/>
</dbReference>
<evidence type="ECO:0000256" key="4">
    <source>
        <dbReference type="ARBA" id="ARBA00022801"/>
    </source>
</evidence>
<evidence type="ECO:0000313" key="11">
    <source>
        <dbReference type="EMBL" id="KAJ0979190.1"/>
    </source>
</evidence>
<evidence type="ECO:0000313" key="12">
    <source>
        <dbReference type="Proteomes" id="UP001085076"/>
    </source>
</evidence>
<protein>
    <recommendedName>
        <fullName evidence="13">E3 ubiquitin-protein ligase SHPRH</fullName>
    </recommendedName>
</protein>
<dbReference type="InterPro" id="IPR038718">
    <property type="entry name" value="SNF2-like_sf"/>
</dbReference>
<dbReference type="Pfam" id="PF00176">
    <property type="entry name" value="SNF2-rel_dom"/>
    <property type="match status" value="1"/>
</dbReference>
<dbReference type="InterPro" id="IPR048686">
    <property type="entry name" value="SHPRH_helical_1st"/>
</dbReference>
<feature type="domain" description="RING-type" evidence="8">
    <location>
        <begin position="1376"/>
        <end position="1426"/>
    </location>
</feature>
<dbReference type="PANTHER" id="PTHR45865">
    <property type="entry name" value="E3 UBIQUITIN-PROTEIN LIGASE SHPRH FAMILY MEMBER"/>
    <property type="match status" value="1"/>
</dbReference>
<dbReference type="Gene3D" id="3.40.50.300">
    <property type="entry name" value="P-loop containing nucleotide triphosphate hydrolases"/>
    <property type="match status" value="1"/>
</dbReference>